<dbReference type="NCBIfam" id="NF006901">
    <property type="entry name" value="PRK09392.1"/>
    <property type="match status" value="1"/>
</dbReference>
<dbReference type="Proteomes" id="UP000216998">
    <property type="component" value="Unassembled WGS sequence"/>
</dbReference>
<dbReference type="GO" id="GO:0005829">
    <property type="term" value="C:cytosol"/>
    <property type="evidence" value="ECO:0007669"/>
    <property type="project" value="TreeGrafter"/>
</dbReference>
<dbReference type="InterPro" id="IPR036388">
    <property type="entry name" value="WH-like_DNA-bd_sf"/>
</dbReference>
<evidence type="ECO:0000256" key="1">
    <source>
        <dbReference type="ARBA" id="ARBA00023015"/>
    </source>
</evidence>
<evidence type="ECO:0000313" key="6">
    <source>
        <dbReference type="EMBL" id="OYQ31583.1"/>
    </source>
</evidence>
<proteinExistence type="predicted"/>
<evidence type="ECO:0000259" key="5">
    <source>
        <dbReference type="PROSITE" id="PS51063"/>
    </source>
</evidence>
<reference evidence="6 7" key="1">
    <citation type="submission" date="2017-07" db="EMBL/GenBank/DDBJ databases">
        <title>Niveispirillum cyanobacteriorum sp. nov., isolated from cyanobacterial aggregates in a eutrophic lake.</title>
        <authorList>
            <person name="Cai H."/>
        </authorList>
    </citation>
    <scope>NUCLEOTIDE SEQUENCE [LARGE SCALE GENOMIC DNA]</scope>
    <source>
        <strain evidence="7">TH1-14</strain>
    </source>
</reference>
<protein>
    <recommendedName>
        <fullName evidence="8">Transcriptional regulator</fullName>
    </recommendedName>
</protein>
<dbReference type="InterPro" id="IPR014710">
    <property type="entry name" value="RmlC-like_jellyroll"/>
</dbReference>
<dbReference type="SUPFAM" id="SSF46785">
    <property type="entry name" value="Winged helix' DNA-binding domain"/>
    <property type="match status" value="1"/>
</dbReference>
<dbReference type="InterPro" id="IPR012318">
    <property type="entry name" value="HTH_CRP"/>
</dbReference>
<dbReference type="AlphaFoldDB" id="A0A255YQU7"/>
<keyword evidence="2" id="KW-0238">DNA-binding</keyword>
<dbReference type="CDD" id="cd00038">
    <property type="entry name" value="CAP_ED"/>
    <property type="match status" value="1"/>
</dbReference>
<evidence type="ECO:0000256" key="3">
    <source>
        <dbReference type="ARBA" id="ARBA00023163"/>
    </source>
</evidence>
<dbReference type="InterPro" id="IPR036390">
    <property type="entry name" value="WH_DNA-bd_sf"/>
</dbReference>
<evidence type="ECO:0000313" key="7">
    <source>
        <dbReference type="Proteomes" id="UP000216998"/>
    </source>
</evidence>
<keyword evidence="3" id="KW-0804">Transcription</keyword>
<dbReference type="SMART" id="SM00100">
    <property type="entry name" value="cNMP"/>
    <property type="match status" value="1"/>
</dbReference>
<name>A0A255YQU7_9PROT</name>
<dbReference type="Gene3D" id="1.10.10.10">
    <property type="entry name" value="Winged helix-like DNA-binding domain superfamily/Winged helix DNA-binding domain"/>
    <property type="match status" value="1"/>
</dbReference>
<evidence type="ECO:0000256" key="2">
    <source>
        <dbReference type="ARBA" id="ARBA00023125"/>
    </source>
</evidence>
<dbReference type="OrthoDB" id="190787at2"/>
<feature type="domain" description="Cyclic nucleotide-binding" evidence="4">
    <location>
        <begin position="15"/>
        <end position="135"/>
    </location>
</feature>
<evidence type="ECO:0000259" key="4">
    <source>
        <dbReference type="PROSITE" id="PS50042"/>
    </source>
</evidence>
<dbReference type="InterPro" id="IPR018490">
    <property type="entry name" value="cNMP-bd_dom_sf"/>
</dbReference>
<evidence type="ECO:0008006" key="8">
    <source>
        <dbReference type="Google" id="ProtNLM"/>
    </source>
</evidence>
<dbReference type="Gene3D" id="2.60.120.10">
    <property type="entry name" value="Jelly Rolls"/>
    <property type="match status" value="1"/>
</dbReference>
<dbReference type="InterPro" id="IPR000595">
    <property type="entry name" value="cNMP-bd_dom"/>
</dbReference>
<dbReference type="InterPro" id="IPR050397">
    <property type="entry name" value="Env_Response_Regulators"/>
</dbReference>
<dbReference type="SUPFAM" id="SSF51206">
    <property type="entry name" value="cAMP-binding domain-like"/>
    <property type="match status" value="1"/>
</dbReference>
<dbReference type="PROSITE" id="PS51063">
    <property type="entry name" value="HTH_CRP_2"/>
    <property type="match status" value="1"/>
</dbReference>
<keyword evidence="1" id="KW-0805">Transcription regulation</keyword>
<sequence>MIKQDDLTLVRSLPMFARVTPAQLDSLTRHGSLQRYPRGTLLFQEGERADFLMVLLEGGVELFARDQAGTEAVVETLFPVDSFILAAALTGAPYLMSARTLLPSRVLLLDAATFRATVAADPDLSAPVMAELAQYFRRLVRQIKDLKLRTGVQRLGCYVLGMAGPADEVQLPFDKRTLASRLGMTAENLSRAFSTLRDHGLLVQGSRLLILDRDKLTLFSRPDPLIDAQEGPLSLTGE</sequence>
<dbReference type="PANTHER" id="PTHR24567">
    <property type="entry name" value="CRP FAMILY TRANSCRIPTIONAL REGULATORY PROTEIN"/>
    <property type="match status" value="1"/>
</dbReference>
<dbReference type="RefSeq" id="WP_094458266.1">
    <property type="nucleotide sequence ID" value="NZ_NOXU01000032.1"/>
</dbReference>
<accession>A0A255YQU7</accession>
<dbReference type="PROSITE" id="PS50042">
    <property type="entry name" value="CNMP_BINDING_3"/>
    <property type="match status" value="1"/>
</dbReference>
<feature type="domain" description="HTH crp-type" evidence="5">
    <location>
        <begin position="149"/>
        <end position="214"/>
    </location>
</feature>
<dbReference type="PANTHER" id="PTHR24567:SF26">
    <property type="entry name" value="REGULATORY PROTEIN YEIL"/>
    <property type="match status" value="1"/>
</dbReference>
<gene>
    <name evidence="6" type="ORF">CHU95_20805</name>
</gene>
<dbReference type="GO" id="GO:0003677">
    <property type="term" value="F:DNA binding"/>
    <property type="evidence" value="ECO:0007669"/>
    <property type="project" value="UniProtKB-KW"/>
</dbReference>
<dbReference type="Pfam" id="PF13545">
    <property type="entry name" value="HTH_Crp_2"/>
    <property type="match status" value="1"/>
</dbReference>
<dbReference type="Pfam" id="PF00027">
    <property type="entry name" value="cNMP_binding"/>
    <property type="match status" value="1"/>
</dbReference>
<keyword evidence="7" id="KW-1185">Reference proteome</keyword>
<organism evidence="6 7">
    <name type="scientific">Niveispirillum lacus</name>
    <dbReference type="NCBI Taxonomy" id="1981099"/>
    <lineage>
        <taxon>Bacteria</taxon>
        <taxon>Pseudomonadati</taxon>
        <taxon>Pseudomonadota</taxon>
        <taxon>Alphaproteobacteria</taxon>
        <taxon>Rhodospirillales</taxon>
        <taxon>Azospirillaceae</taxon>
        <taxon>Niveispirillum</taxon>
    </lineage>
</organism>
<comment type="caution">
    <text evidence="6">The sequence shown here is derived from an EMBL/GenBank/DDBJ whole genome shotgun (WGS) entry which is preliminary data.</text>
</comment>
<dbReference type="EMBL" id="NOXU01000032">
    <property type="protein sequence ID" value="OYQ31583.1"/>
    <property type="molecule type" value="Genomic_DNA"/>
</dbReference>
<dbReference type="GO" id="GO:0003700">
    <property type="term" value="F:DNA-binding transcription factor activity"/>
    <property type="evidence" value="ECO:0007669"/>
    <property type="project" value="TreeGrafter"/>
</dbReference>